<sequence length="690" mass="75470">MRAMALISIWYSALSSLLSALRVSHLAERSPPFTTMLAMRIDNFDGDDRAYAGYLFRVLTEILPEQQLVHQLEERTTYGRLGNWASNAAYRVEIEFWKPSSSPRNKKKKNMWVGRTATFFNELPKSETEWNEKRKAARLFETEDILSAVDWLKTGRPSSNIPFTDHTQKPDLQDILISLGQNAGMALASSSFSRNVSQFLSLVFIATCYVAVEKGHPENLVDDAQVAFMKTSYGKFDGGHLQLKKDRITVQWLLEEMQCGKAINFYSRCPHGGEANDLFTERFPCCDVPDEKQASLPFWIPFFVQLHISDLCSYSTTCRALRVDLLDQEEDFHRFSETLRSRKLVVCRLEESHPRHPPDQPRKRRLGRKPTTQTAKKSDGRGGQTPHAVVGSALGQGGSGFQAHLEEATLVRGDESTSTTQFQPINGGSQDRGRSTASTQFHPRPAKRRRPARDKSNERDIKSNGPNRHGSEFSDHSMPAGDGATVGWIQDTGTDAIGEAVHGIPVQAGMSGSLPPTAFGQAVPGEYHNGIGGPGGVPSSTERAGHVSGIAPAQNDANMTMLLIAANCAAMPFADPVNRAAGGSLSGRADHREPRRTTDDNGRISTDVPFGQSGNPDGRAAITESPNIEDGGPTAPVDSEAGNGTGPADLSCYGQDATWGRMGYDTAAPGGMDIMENMLLSELDLMNWSL</sequence>
<dbReference type="EMBL" id="MU853919">
    <property type="protein sequence ID" value="KAK3935529.1"/>
    <property type="molecule type" value="Genomic_DNA"/>
</dbReference>
<evidence type="ECO:0000256" key="2">
    <source>
        <dbReference type="SAM" id="SignalP"/>
    </source>
</evidence>
<feature type="region of interest" description="Disordered" evidence="1">
    <location>
        <begin position="412"/>
        <end position="487"/>
    </location>
</feature>
<keyword evidence="2" id="KW-0732">Signal</keyword>
<feature type="region of interest" description="Disordered" evidence="1">
    <location>
        <begin position="350"/>
        <end position="399"/>
    </location>
</feature>
<keyword evidence="4" id="KW-1185">Reference proteome</keyword>
<accession>A0AAN6MY66</accession>
<proteinExistence type="predicted"/>
<organism evidence="3 4">
    <name type="scientific">Diplogelasinospora grovesii</name>
    <dbReference type="NCBI Taxonomy" id="303347"/>
    <lineage>
        <taxon>Eukaryota</taxon>
        <taxon>Fungi</taxon>
        <taxon>Dikarya</taxon>
        <taxon>Ascomycota</taxon>
        <taxon>Pezizomycotina</taxon>
        <taxon>Sordariomycetes</taxon>
        <taxon>Sordariomycetidae</taxon>
        <taxon>Sordariales</taxon>
        <taxon>Diplogelasinosporaceae</taxon>
        <taxon>Diplogelasinospora</taxon>
    </lineage>
</organism>
<reference evidence="4" key="1">
    <citation type="journal article" date="2023" name="Mol. Phylogenet. Evol.">
        <title>Genome-scale phylogeny and comparative genomics of the fungal order Sordariales.</title>
        <authorList>
            <person name="Hensen N."/>
            <person name="Bonometti L."/>
            <person name="Westerberg I."/>
            <person name="Brannstrom I.O."/>
            <person name="Guillou S."/>
            <person name="Cros-Aarteil S."/>
            <person name="Calhoun S."/>
            <person name="Haridas S."/>
            <person name="Kuo A."/>
            <person name="Mondo S."/>
            <person name="Pangilinan J."/>
            <person name="Riley R."/>
            <person name="LaButti K."/>
            <person name="Andreopoulos B."/>
            <person name="Lipzen A."/>
            <person name="Chen C."/>
            <person name="Yan M."/>
            <person name="Daum C."/>
            <person name="Ng V."/>
            <person name="Clum A."/>
            <person name="Steindorff A."/>
            <person name="Ohm R.A."/>
            <person name="Martin F."/>
            <person name="Silar P."/>
            <person name="Natvig D.O."/>
            <person name="Lalanne C."/>
            <person name="Gautier V."/>
            <person name="Ament-Velasquez S.L."/>
            <person name="Kruys A."/>
            <person name="Hutchinson M.I."/>
            <person name="Powell A.J."/>
            <person name="Barry K."/>
            <person name="Miller A.N."/>
            <person name="Grigoriev I.V."/>
            <person name="Debuchy R."/>
            <person name="Gladieux P."/>
            <person name="Hiltunen Thoren M."/>
            <person name="Johannesson H."/>
        </authorList>
    </citation>
    <scope>NUCLEOTIDE SEQUENCE [LARGE SCALE GENOMIC DNA]</scope>
    <source>
        <strain evidence="4">CBS 340.73</strain>
    </source>
</reference>
<feature type="compositionally biased region" description="Polar residues" evidence="1">
    <location>
        <begin position="416"/>
        <end position="441"/>
    </location>
</feature>
<dbReference type="Proteomes" id="UP001303473">
    <property type="component" value="Unassembled WGS sequence"/>
</dbReference>
<gene>
    <name evidence="3" type="ORF">QBC46DRAFT_453401</name>
</gene>
<evidence type="ECO:0000256" key="1">
    <source>
        <dbReference type="SAM" id="MobiDB-lite"/>
    </source>
</evidence>
<feature type="chain" id="PRO_5042890833" evidence="2">
    <location>
        <begin position="21"/>
        <end position="690"/>
    </location>
</feature>
<feature type="compositionally biased region" description="Basic and acidic residues" evidence="1">
    <location>
        <begin position="350"/>
        <end position="361"/>
    </location>
</feature>
<feature type="compositionally biased region" description="Basic and acidic residues" evidence="1">
    <location>
        <begin position="453"/>
        <end position="462"/>
    </location>
</feature>
<comment type="caution">
    <text evidence="3">The sequence shown here is derived from an EMBL/GenBank/DDBJ whole genome shotgun (WGS) entry which is preliminary data.</text>
</comment>
<feature type="region of interest" description="Disordered" evidence="1">
    <location>
        <begin position="582"/>
        <end position="649"/>
    </location>
</feature>
<feature type="signal peptide" evidence="2">
    <location>
        <begin position="1"/>
        <end position="20"/>
    </location>
</feature>
<evidence type="ECO:0000313" key="4">
    <source>
        <dbReference type="Proteomes" id="UP001303473"/>
    </source>
</evidence>
<feature type="compositionally biased region" description="Basic and acidic residues" evidence="1">
    <location>
        <begin position="588"/>
        <end position="602"/>
    </location>
</feature>
<name>A0AAN6MY66_9PEZI</name>
<protein>
    <submittedName>
        <fullName evidence="3">Uncharacterized protein</fullName>
    </submittedName>
</protein>
<dbReference type="AlphaFoldDB" id="A0AAN6MY66"/>
<evidence type="ECO:0000313" key="3">
    <source>
        <dbReference type="EMBL" id="KAK3935529.1"/>
    </source>
</evidence>